<evidence type="ECO:0000313" key="1">
    <source>
        <dbReference type="EMBL" id="SBS12138.1"/>
    </source>
</evidence>
<sequence>RMTPNHWTMKALKHTYTLLLNSHCSFLANTVTFLHLQIIHSH</sequence>
<reference evidence="1" key="1">
    <citation type="submission" date="2016-05" db="EMBL/GenBank/DDBJ databases">
        <authorList>
            <person name="Lavstsen T."/>
            <person name="Jespersen J.S."/>
        </authorList>
    </citation>
    <scope>NUCLEOTIDE SEQUENCE</scope>
    <source>
        <tissue evidence="1">Brain</tissue>
    </source>
</reference>
<dbReference type="AlphaFoldDB" id="A0A1A8S3L6"/>
<name>A0A1A8S3L6_9TELE</name>
<dbReference type="EMBL" id="HAEH01021314">
    <property type="protein sequence ID" value="SBS12138.1"/>
    <property type="molecule type" value="Transcribed_RNA"/>
</dbReference>
<accession>A0A1A8S3L6</accession>
<reference evidence="1" key="2">
    <citation type="submission" date="2016-06" db="EMBL/GenBank/DDBJ databases">
        <title>The genome of a short-lived fish provides insights into sex chromosome evolution and the genetic control of aging.</title>
        <authorList>
            <person name="Reichwald K."/>
            <person name="Felder M."/>
            <person name="Petzold A."/>
            <person name="Koch P."/>
            <person name="Groth M."/>
            <person name="Platzer M."/>
        </authorList>
    </citation>
    <scope>NUCLEOTIDE SEQUENCE</scope>
    <source>
        <tissue evidence="1">Brain</tissue>
    </source>
</reference>
<protein>
    <submittedName>
        <fullName evidence="1">Neurotrophin 7</fullName>
    </submittedName>
</protein>
<gene>
    <name evidence="1" type="primary">NTF7</name>
</gene>
<proteinExistence type="predicted"/>
<organism evidence="1">
    <name type="scientific">Nothobranchius rachovii</name>
    <name type="common">bluefin notho</name>
    <dbReference type="NCBI Taxonomy" id="451742"/>
    <lineage>
        <taxon>Eukaryota</taxon>
        <taxon>Metazoa</taxon>
        <taxon>Chordata</taxon>
        <taxon>Craniata</taxon>
        <taxon>Vertebrata</taxon>
        <taxon>Euteleostomi</taxon>
        <taxon>Actinopterygii</taxon>
        <taxon>Neopterygii</taxon>
        <taxon>Teleostei</taxon>
        <taxon>Neoteleostei</taxon>
        <taxon>Acanthomorphata</taxon>
        <taxon>Ovalentaria</taxon>
        <taxon>Atherinomorphae</taxon>
        <taxon>Cyprinodontiformes</taxon>
        <taxon>Nothobranchiidae</taxon>
        <taxon>Nothobranchius</taxon>
    </lineage>
</organism>
<feature type="non-terminal residue" evidence="1">
    <location>
        <position position="1"/>
    </location>
</feature>